<proteinExistence type="predicted"/>
<organism evidence="2 3">
    <name type="scientific">Duganella callida</name>
    <dbReference type="NCBI Taxonomy" id="2561932"/>
    <lineage>
        <taxon>Bacteria</taxon>
        <taxon>Pseudomonadati</taxon>
        <taxon>Pseudomonadota</taxon>
        <taxon>Betaproteobacteria</taxon>
        <taxon>Burkholderiales</taxon>
        <taxon>Oxalobacteraceae</taxon>
        <taxon>Telluria group</taxon>
        <taxon>Duganella</taxon>
    </lineage>
</organism>
<dbReference type="Proteomes" id="UP000297729">
    <property type="component" value="Unassembled WGS sequence"/>
</dbReference>
<evidence type="ECO:0000313" key="2">
    <source>
        <dbReference type="EMBL" id="TFW21173.1"/>
    </source>
</evidence>
<dbReference type="EMBL" id="SPVG01000140">
    <property type="protein sequence ID" value="TFW21173.1"/>
    <property type="molecule type" value="Genomic_DNA"/>
</dbReference>
<accession>A0A4Y9SHL3</accession>
<dbReference type="InterPro" id="IPR025282">
    <property type="entry name" value="DUF4214"/>
</dbReference>
<dbReference type="Pfam" id="PF13946">
    <property type="entry name" value="DUF4214"/>
    <property type="match status" value="1"/>
</dbReference>
<evidence type="ECO:0000259" key="1">
    <source>
        <dbReference type="Pfam" id="PF13946"/>
    </source>
</evidence>
<feature type="domain" description="DUF4214" evidence="1">
    <location>
        <begin position="106"/>
        <end position="165"/>
    </location>
</feature>
<reference evidence="2 3" key="1">
    <citation type="submission" date="2019-03" db="EMBL/GenBank/DDBJ databases">
        <title>Draft Genome Sequence of Duganella callidus sp. nov., a Novel Duganella Species Isolated from Cultivated Soil.</title>
        <authorList>
            <person name="Raths R."/>
            <person name="Peta V."/>
            <person name="Bucking H."/>
        </authorList>
    </citation>
    <scope>NUCLEOTIDE SEQUENCE [LARGE SCALE GENOMIC DNA]</scope>
    <source>
        <strain evidence="2 3">DN04</strain>
    </source>
</reference>
<sequence length="460" mass="49061">MRTAIQFATFCSVAALLVACGGSSPESSAPRPKALAARTVQGAQHAPSEYIQTVQSIYIGFFGRPADAKGLQFWTQVFSDRNLPLTLPELIAGYTSNPQISSTLDGFTYSQEFADLYAGDSIRLINALYLRAFNRQAESSGLNFWAGFLNNKQITPAQAVLWIVSGAQNDDAVVVGKKIRAATLFTSLLDTPEKVAGYEPQQSNAAARDLFATITATTDLTAFRIDIEEFIAGLQPPGEFPIVVRYAGYNYLQDLDTNQPLYAASYAYAAGGVVPPATTGSVTFGTPAQTVKFSRSGSAFTFDSPLVASAGIGGSVLPTISMLCENVATVNGNTVKSTDILIARSAYKLVQALELANQTFTVYRENCAQGGSNLPSFSFDSQGNGSFPVTSTGIMQIDAAGVTRILNGELQYDISTGKSISFAAYRYQRSDGSLAYAIVQHLGNRKSGLTDGILAVWAQE</sequence>
<dbReference type="PROSITE" id="PS51257">
    <property type="entry name" value="PROKAR_LIPOPROTEIN"/>
    <property type="match status" value="1"/>
</dbReference>
<gene>
    <name evidence="2" type="ORF">E4L98_13680</name>
</gene>
<dbReference type="OrthoDB" id="8755363at2"/>
<dbReference type="AlphaFoldDB" id="A0A4Y9SHL3"/>
<evidence type="ECO:0000313" key="3">
    <source>
        <dbReference type="Proteomes" id="UP000297729"/>
    </source>
</evidence>
<keyword evidence="3" id="KW-1185">Reference proteome</keyword>
<comment type="caution">
    <text evidence="2">The sequence shown here is derived from an EMBL/GenBank/DDBJ whole genome shotgun (WGS) entry which is preliminary data.</text>
</comment>
<protein>
    <submittedName>
        <fullName evidence="2">DUF4214 domain-containing protein</fullName>
    </submittedName>
</protein>
<name>A0A4Y9SHL3_9BURK</name>
<dbReference type="RefSeq" id="WP_135202106.1">
    <property type="nucleotide sequence ID" value="NZ_SPVG01000140.1"/>
</dbReference>